<feature type="binding site" evidence="5">
    <location>
        <position position="349"/>
    </location>
    <ligand>
        <name>GTP</name>
        <dbReference type="ChEBI" id="CHEBI:37565"/>
    </ligand>
</feature>
<dbReference type="PROSITE" id="PS51882">
    <property type="entry name" value="G_ALPHA"/>
    <property type="match status" value="1"/>
</dbReference>
<dbReference type="GO" id="GO:0031683">
    <property type="term" value="F:G-protein beta/gamma-subunit complex binding"/>
    <property type="evidence" value="ECO:0007669"/>
    <property type="project" value="InterPro"/>
</dbReference>
<dbReference type="GO" id="GO:0046872">
    <property type="term" value="F:metal ion binding"/>
    <property type="evidence" value="ECO:0007669"/>
    <property type="project" value="UniProtKB-KW"/>
</dbReference>
<evidence type="ECO:0000256" key="4">
    <source>
        <dbReference type="ARBA" id="ARBA00023224"/>
    </source>
</evidence>
<evidence type="ECO:0000256" key="1">
    <source>
        <dbReference type="ARBA" id="ARBA00022723"/>
    </source>
</evidence>
<evidence type="ECO:0000256" key="3">
    <source>
        <dbReference type="ARBA" id="ARBA00023134"/>
    </source>
</evidence>
<dbReference type="Pfam" id="PF00503">
    <property type="entry name" value="G-alpha"/>
    <property type="match status" value="1"/>
</dbReference>
<evidence type="ECO:0000256" key="6">
    <source>
        <dbReference type="PIRSR" id="PIRSR601019-2"/>
    </source>
</evidence>
<dbReference type="SUPFAM" id="SSF52540">
    <property type="entry name" value="P-loop containing nucleoside triphosphate hydrolases"/>
    <property type="match status" value="1"/>
</dbReference>
<dbReference type="InterPro" id="IPR001019">
    <property type="entry name" value="Gprotein_alpha_su"/>
</dbReference>
<evidence type="ECO:0000256" key="2">
    <source>
        <dbReference type="ARBA" id="ARBA00022741"/>
    </source>
</evidence>
<dbReference type="InterPro" id="IPR027417">
    <property type="entry name" value="P-loop_NTPase"/>
</dbReference>
<keyword evidence="2 5" id="KW-0547">Nucleotide-binding</keyword>
<keyword evidence="8" id="KW-1185">Reference proteome</keyword>
<name>A0A1D1VNE5_RAMVA</name>
<dbReference type="PRINTS" id="PR00318">
    <property type="entry name" value="GPROTEINA"/>
</dbReference>
<accession>A0A1D1VNE5</accession>
<evidence type="ECO:0000313" key="7">
    <source>
        <dbReference type="EMBL" id="GAV03120.1"/>
    </source>
</evidence>
<feature type="binding site" evidence="5">
    <location>
        <begin position="291"/>
        <end position="294"/>
    </location>
    <ligand>
        <name>GTP</name>
        <dbReference type="ChEBI" id="CHEBI:37565"/>
    </ligand>
</feature>
<feature type="binding site" evidence="5">
    <location>
        <begin position="215"/>
        <end position="219"/>
    </location>
    <ligand>
        <name>GTP</name>
        <dbReference type="ChEBI" id="CHEBI:37565"/>
    </ligand>
</feature>
<keyword evidence="1 6" id="KW-0479">Metal-binding</keyword>
<keyword evidence="4" id="KW-0807">Transducer</keyword>
<dbReference type="SUPFAM" id="SSF47895">
    <property type="entry name" value="Transducin (alpha subunit), insertion domain"/>
    <property type="match status" value="1"/>
</dbReference>
<organism evidence="7 8">
    <name type="scientific">Ramazzottius varieornatus</name>
    <name type="common">Water bear</name>
    <name type="synonym">Tardigrade</name>
    <dbReference type="NCBI Taxonomy" id="947166"/>
    <lineage>
        <taxon>Eukaryota</taxon>
        <taxon>Metazoa</taxon>
        <taxon>Ecdysozoa</taxon>
        <taxon>Tardigrada</taxon>
        <taxon>Eutardigrada</taxon>
        <taxon>Parachela</taxon>
        <taxon>Hypsibioidea</taxon>
        <taxon>Ramazzottiidae</taxon>
        <taxon>Ramazzottius</taxon>
    </lineage>
</organism>
<dbReference type="STRING" id="947166.A0A1D1VNE5"/>
<gene>
    <name evidence="7" type="primary">RvY_13596-1</name>
    <name evidence="7" type="synonym">RvY_13596.1</name>
    <name evidence="7" type="ORF">RvY_13596</name>
</gene>
<dbReference type="GO" id="GO:0005737">
    <property type="term" value="C:cytoplasm"/>
    <property type="evidence" value="ECO:0007669"/>
    <property type="project" value="TreeGrafter"/>
</dbReference>
<feature type="binding site" evidence="5">
    <location>
        <begin position="165"/>
        <end position="166"/>
    </location>
    <ligand>
        <name>GTP</name>
        <dbReference type="ChEBI" id="CHEBI:37565"/>
    </ligand>
</feature>
<dbReference type="GO" id="GO:0003924">
    <property type="term" value="F:GTPase activity"/>
    <property type="evidence" value="ECO:0007669"/>
    <property type="project" value="InterPro"/>
</dbReference>
<feature type="binding site" evidence="6">
    <location>
        <position position="53"/>
    </location>
    <ligand>
        <name>Mg(2+)</name>
        <dbReference type="ChEBI" id="CHEBI:18420"/>
    </ligand>
</feature>
<reference evidence="7 8" key="1">
    <citation type="journal article" date="2016" name="Nat. Commun.">
        <title>Extremotolerant tardigrade genome and improved radiotolerance of human cultured cells by tardigrade-unique protein.</title>
        <authorList>
            <person name="Hashimoto T."/>
            <person name="Horikawa D.D."/>
            <person name="Saito Y."/>
            <person name="Kuwahara H."/>
            <person name="Kozuka-Hata H."/>
            <person name="Shin-I T."/>
            <person name="Minakuchi Y."/>
            <person name="Ohishi K."/>
            <person name="Motoyama A."/>
            <person name="Aizu T."/>
            <person name="Enomoto A."/>
            <person name="Kondo K."/>
            <person name="Tanaka S."/>
            <person name="Hara Y."/>
            <person name="Koshikawa S."/>
            <person name="Sagara H."/>
            <person name="Miura T."/>
            <person name="Yokobori S."/>
            <person name="Miyagawa K."/>
            <person name="Suzuki Y."/>
            <person name="Kubo T."/>
            <person name="Oyama M."/>
            <person name="Kohara Y."/>
            <person name="Fujiyama A."/>
            <person name="Arakawa K."/>
            <person name="Katayama T."/>
            <person name="Toyoda A."/>
            <person name="Kunieda T."/>
        </authorList>
    </citation>
    <scope>NUCLEOTIDE SEQUENCE [LARGE SCALE GENOMIC DNA]</scope>
    <source>
        <strain evidence="7 8">YOKOZUNA-1</strain>
    </source>
</reference>
<dbReference type="PANTHER" id="PTHR10218:SF329">
    <property type="entry name" value="GUANINE NUCLEOTIDE-BINDING PROTEIN G(Q) SUBUNIT ALPHA"/>
    <property type="match status" value="1"/>
</dbReference>
<dbReference type="InterPro" id="IPR011025">
    <property type="entry name" value="GproteinA_insert"/>
</dbReference>
<dbReference type="GO" id="GO:0007188">
    <property type="term" value="P:adenylate cyclase-modulating G protein-coupled receptor signaling pathway"/>
    <property type="evidence" value="ECO:0007669"/>
    <property type="project" value="TreeGrafter"/>
</dbReference>
<dbReference type="GO" id="GO:0001664">
    <property type="term" value="F:G protein-coupled receptor binding"/>
    <property type="evidence" value="ECO:0007669"/>
    <property type="project" value="TreeGrafter"/>
</dbReference>
<feature type="binding site" evidence="5">
    <location>
        <begin position="190"/>
        <end position="196"/>
    </location>
    <ligand>
        <name>GTP</name>
        <dbReference type="ChEBI" id="CHEBI:37565"/>
    </ligand>
</feature>
<dbReference type="GO" id="GO:0005525">
    <property type="term" value="F:GTP binding"/>
    <property type="evidence" value="ECO:0007669"/>
    <property type="project" value="UniProtKB-KW"/>
</dbReference>
<dbReference type="EMBL" id="BDGG01000009">
    <property type="protein sequence ID" value="GAV03120.1"/>
    <property type="molecule type" value="Genomic_DNA"/>
</dbReference>
<feature type="binding site" evidence="5">
    <location>
        <begin position="49"/>
        <end position="54"/>
    </location>
    <ligand>
        <name>GTP</name>
        <dbReference type="ChEBI" id="CHEBI:37565"/>
    </ligand>
</feature>
<protein>
    <submittedName>
        <fullName evidence="7">Uncharacterized protein</fullName>
    </submittedName>
</protein>
<dbReference type="Gene3D" id="3.40.50.300">
    <property type="entry name" value="P-loop containing nucleotide triphosphate hydrolases"/>
    <property type="match status" value="1"/>
</dbReference>
<dbReference type="Gene3D" id="1.10.400.10">
    <property type="entry name" value="GI Alpha 1, domain 2-like"/>
    <property type="match status" value="1"/>
</dbReference>
<dbReference type="GO" id="GO:0005834">
    <property type="term" value="C:heterotrimeric G-protein complex"/>
    <property type="evidence" value="ECO:0007669"/>
    <property type="project" value="TreeGrafter"/>
</dbReference>
<dbReference type="CDD" id="cd00066">
    <property type="entry name" value="G-alpha"/>
    <property type="match status" value="1"/>
</dbReference>
<dbReference type="OrthoDB" id="5817230at2759"/>
<proteinExistence type="predicted"/>
<dbReference type="Proteomes" id="UP000186922">
    <property type="component" value="Unassembled WGS sequence"/>
</dbReference>
<sequence length="377" mass="44174">MAARLPCCQPETEETRNQKRVHEELSKEIERNRKLLQRTIKLILLGTGESGKSTMVKQMKILHSNGYSDDERRNLIRYIHANVLESIIILANSLARFQLTLEDPTHEKFAQDLRPHFLESLNPDISFRLSNEQFGARPSHAIKALWKNENIQIAFNNRNELALSDSTGYFMRRLEVMRDPNYLPNNEDILRVRVRTTSIHEYAFEIEKAFFTVVDVGGQKTERRKWIHAFDSNNVWFTTVFFVAALSDYDQMLVEDSTVNRMEESLNLFKLLLNYPCHQGYLFSSFILFLNKKDILEEKITRSHLVDYFPQYDGPPKDADAARNFIKEMYLTSDTDKRKRSIFVHYTCATDTEGFKFVFNAVKYEILLKTFSNEPLL</sequence>
<comment type="caution">
    <text evidence="7">The sequence shown here is derived from an EMBL/GenBank/DDBJ whole genome shotgun (WGS) entry which is preliminary data.</text>
</comment>
<dbReference type="PANTHER" id="PTHR10218">
    <property type="entry name" value="GTP-BINDING PROTEIN ALPHA SUBUNIT"/>
    <property type="match status" value="1"/>
</dbReference>
<keyword evidence="6" id="KW-0460">Magnesium</keyword>
<keyword evidence="3 5" id="KW-0342">GTP-binding</keyword>
<dbReference type="AlphaFoldDB" id="A0A1D1VNE5"/>
<evidence type="ECO:0000256" key="5">
    <source>
        <dbReference type="PIRSR" id="PIRSR601019-1"/>
    </source>
</evidence>
<dbReference type="FunFam" id="3.40.50.300:FF:000692">
    <property type="entry name" value="Guanine nucleotide-binding protein subunit alpha"/>
    <property type="match status" value="1"/>
</dbReference>
<dbReference type="SMART" id="SM00275">
    <property type="entry name" value="G_alpha"/>
    <property type="match status" value="1"/>
</dbReference>
<evidence type="ECO:0000313" key="8">
    <source>
        <dbReference type="Proteomes" id="UP000186922"/>
    </source>
</evidence>
<feature type="binding site" evidence="6">
    <location>
        <position position="196"/>
    </location>
    <ligand>
        <name>Mg(2+)</name>
        <dbReference type="ChEBI" id="CHEBI:18420"/>
    </ligand>
</feature>